<organism evidence="3 4">
    <name type="scientific">Lolium multiflorum</name>
    <name type="common">Italian ryegrass</name>
    <name type="synonym">Lolium perenne subsp. multiflorum</name>
    <dbReference type="NCBI Taxonomy" id="4521"/>
    <lineage>
        <taxon>Eukaryota</taxon>
        <taxon>Viridiplantae</taxon>
        <taxon>Streptophyta</taxon>
        <taxon>Embryophyta</taxon>
        <taxon>Tracheophyta</taxon>
        <taxon>Spermatophyta</taxon>
        <taxon>Magnoliopsida</taxon>
        <taxon>Liliopsida</taxon>
        <taxon>Poales</taxon>
        <taxon>Poaceae</taxon>
        <taxon>BOP clade</taxon>
        <taxon>Pooideae</taxon>
        <taxon>Poodae</taxon>
        <taxon>Poeae</taxon>
        <taxon>Poeae Chloroplast Group 2 (Poeae type)</taxon>
        <taxon>Loliodinae</taxon>
        <taxon>Loliinae</taxon>
        <taxon>Lolium</taxon>
    </lineage>
</organism>
<dbReference type="InterPro" id="IPR013103">
    <property type="entry name" value="RVT_2"/>
</dbReference>
<feature type="domain" description="Reverse transcriptase Ty1/copia-type" evidence="2">
    <location>
        <begin position="241"/>
        <end position="314"/>
    </location>
</feature>
<evidence type="ECO:0000259" key="2">
    <source>
        <dbReference type="Pfam" id="PF07727"/>
    </source>
</evidence>
<dbReference type="Pfam" id="PF07727">
    <property type="entry name" value="RVT_2"/>
    <property type="match status" value="1"/>
</dbReference>
<evidence type="ECO:0000256" key="1">
    <source>
        <dbReference type="SAM" id="MobiDB-lite"/>
    </source>
</evidence>
<dbReference type="EMBL" id="JAUUTY010000002">
    <property type="protein sequence ID" value="KAK1680213.1"/>
    <property type="molecule type" value="Genomic_DNA"/>
</dbReference>
<feature type="region of interest" description="Disordered" evidence="1">
    <location>
        <begin position="177"/>
        <end position="224"/>
    </location>
</feature>
<feature type="compositionally biased region" description="Pro residues" evidence="1">
    <location>
        <begin position="186"/>
        <end position="197"/>
    </location>
</feature>
<evidence type="ECO:0000313" key="4">
    <source>
        <dbReference type="Proteomes" id="UP001231189"/>
    </source>
</evidence>
<dbReference type="Proteomes" id="UP001231189">
    <property type="component" value="Unassembled WGS sequence"/>
</dbReference>
<evidence type="ECO:0000313" key="3">
    <source>
        <dbReference type="EMBL" id="KAK1680213.1"/>
    </source>
</evidence>
<dbReference type="AlphaFoldDB" id="A0AAD8TEK1"/>
<gene>
    <name evidence="3" type="ORF">QYE76_041061</name>
</gene>
<comment type="caution">
    <text evidence="3">The sequence shown here is derived from an EMBL/GenBank/DDBJ whole genome shotgun (WGS) entry which is preliminary data.</text>
</comment>
<proteinExistence type="predicted"/>
<keyword evidence="4" id="KW-1185">Reference proteome</keyword>
<reference evidence="3" key="1">
    <citation type="submission" date="2023-07" db="EMBL/GenBank/DDBJ databases">
        <title>A chromosome-level genome assembly of Lolium multiflorum.</title>
        <authorList>
            <person name="Chen Y."/>
            <person name="Copetti D."/>
            <person name="Kolliker R."/>
            <person name="Studer B."/>
        </authorList>
    </citation>
    <scope>NUCLEOTIDE SEQUENCE</scope>
    <source>
        <strain evidence="3">02402/16</strain>
        <tissue evidence="3">Leaf</tissue>
    </source>
</reference>
<sequence>MPVPRTPYSGIMGPRPATHQAFYAAPQPAPAYTAPPRSASWDPALLTALQSVPTAGAYGGGGDWFMDIGASAPMAAHPGTLGDASDDARWTPCGQPHAPTTDRDGPLCAGPAWSLGGSVARGASIGRLLAARFIDRLVAHLAARRCGSCAHAHPSTCGLSFRMTAECLPAAHPVTRPVRSGHRPAHPAPRPVQPAPRPGRQLPGAPSTSALSPVPTSARATLRDPHWRAAMQEEYDALQRNRTWELVPRPPRANVITGKWVFKHKLGSDGTLERYKARWVVRGFRQRAGVDFTDMFAPVVKPGTIRTVLHLAASGACGASDGRLQRLPPWPSVGAGAGYQRIAGFLHQLGFRSTRSDASVFVYRTGNDMAYLLLYVDDIILTASTAGLLR</sequence>
<feature type="compositionally biased region" description="Polar residues" evidence="1">
    <location>
        <begin position="206"/>
        <end position="219"/>
    </location>
</feature>
<accession>A0AAD8TEK1</accession>
<name>A0AAD8TEK1_LOLMU</name>
<protein>
    <recommendedName>
        <fullName evidence="2">Reverse transcriptase Ty1/copia-type domain-containing protein</fullName>
    </recommendedName>
</protein>